<name>A0A087M193_9HYPH</name>
<evidence type="ECO:0000313" key="1">
    <source>
        <dbReference type="EMBL" id="KFL30646.1"/>
    </source>
</evidence>
<dbReference type="Gene3D" id="2.40.10.270">
    <property type="entry name" value="Bacteriophage SPP1 head-tail adaptor protein"/>
    <property type="match status" value="1"/>
</dbReference>
<accession>A0A087M193</accession>
<dbReference type="OrthoDB" id="7478737at2"/>
<protein>
    <recommendedName>
        <fullName evidence="3">Head-tail adaptor protein</fullName>
    </recommendedName>
</protein>
<dbReference type="NCBIfam" id="TIGR01563">
    <property type="entry name" value="gp16_SPP1"/>
    <property type="match status" value="1"/>
</dbReference>
<organism evidence="1 2">
    <name type="scientific">Devosia riboflavina</name>
    <dbReference type="NCBI Taxonomy" id="46914"/>
    <lineage>
        <taxon>Bacteria</taxon>
        <taxon>Pseudomonadati</taxon>
        <taxon>Pseudomonadota</taxon>
        <taxon>Alphaproteobacteria</taxon>
        <taxon>Hyphomicrobiales</taxon>
        <taxon>Devosiaceae</taxon>
        <taxon>Devosia</taxon>
    </lineage>
</organism>
<dbReference type="STRING" id="46914.JP75_14325"/>
<gene>
    <name evidence="1" type="ORF">JP75_14325</name>
</gene>
<dbReference type="Pfam" id="PF05521">
    <property type="entry name" value="Phage_HCP"/>
    <property type="match status" value="1"/>
</dbReference>
<sequence>MRAGLLSHTITLQHGTETVSAAGTVTTAWTDFATIRAELVTHSIADAAMAYGEAVKASLVFRIRHFHGLTTDNRLVYRGQAFGITNLVELGRRAMELHCEVLK</sequence>
<dbReference type="InterPro" id="IPR008767">
    <property type="entry name" value="Phage_SPP1_head-tail_adaptor"/>
</dbReference>
<proteinExistence type="predicted"/>
<keyword evidence="2" id="KW-1185">Reference proteome</keyword>
<evidence type="ECO:0000313" key="2">
    <source>
        <dbReference type="Proteomes" id="UP000028981"/>
    </source>
</evidence>
<evidence type="ECO:0008006" key="3">
    <source>
        <dbReference type="Google" id="ProtNLM"/>
    </source>
</evidence>
<comment type="caution">
    <text evidence="1">The sequence shown here is derived from an EMBL/GenBank/DDBJ whole genome shotgun (WGS) entry which is preliminary data.</text>
</comment>
<dbReference type="EMBL" id="JQGC01000012">
    <property type="protein sequence ID" value="KFL30646.1"/>
    <property type="molecule type" value="Genomic_DNA"/>
</dbReference>
<dbReference type="AlphaFoldDB" id="A0A087M193"/>
<dbReference type="InterPro" id="IPR038666">
    <property type="entry name" value="SSP1_head-tail_sf"/>
</dbReference>
<reference evidence="1 2" key="1">
    <citation type="submission" date="2014-08" db="EMBL/GenBank/DDBJ databases">
        <authorList>
            <person name="Hassan Y.I."/>
            <person name="Lepp D."/>
            <person name="Zhou T."/>
        </authorList>
    </citation>
    <scope>NUCLEOTIDE SEQUENCE [LARGE SCALE GENOMIC DNA]</scope>
    <source>
        <strain evidence="1 2">IFO13584</strain>
    </source>
</reference>
<dbReference type="RefSeq" id="WP_035083902.1">
    <property type="nucleotide sequence ID" value="NZ_JQGC01000012.1"/>
</dbReference>
<dbReference type="Proteomes" id="UP000028981">
    <property type="component" value="Unassembled WGS sequence"/>
</dbReference>